<dbReference type="OrthoDB" id="8170117at2759"/>
<sequence length="254" mass="28058">MGGCQSHGSSAKEGDVSETGEELSAITEEKVKNNNTQAAPSLEERPYLMQGYVSARIAEIDVDMLTALPVGFDKAEWVASHTVAFFKHINLLSSALSDFCTSGTCPTITGPDGMTYYWTDEQGKKLKCSGPLYTDYAMSYIQELLSDEDVFPTKAGSPFPNGFVFLVQRIFLYLFHTLAHLYWAHFRDVARVGMHPHLNTLFAHLVTFGREFQLLEPSDTTPMEDLIAVLHPRPAPAATDRAGTATDTPWEEGV</sequence>
<accession>A0A9Q1CVP0</accession>
<feature type="region of interest" description="Disordered" evidence="2">
    <location>
        <begin position="1"/>
        <end position="39"/>
    </location>
</feature>
<feature type="binding site" evidence="1">
    <location>
        <position position="105"/>
    </location>
    <ligand>
        <name>Zn(2+)</name>
        <dbReference type="ChEBI" id="CHEBI:29105"/>
    </ligand>
</feature>
<keyword evidence="4" id="KW-1185">Reference proteome</keyword>
<feature type="binding site" evidence="1">
    <location>
        <position position="100"/>
    </location>
    <ligand>
        <name>Zn(2+)</name>
        <dbReference type="ChEBI" id="CHEBI:29105"/>
    </ligand>
</feature>
<evidence type="ECO:0000313" key="4">
    <source>
        <dbReference type="Proteomes" id="UP001152803"/>
    </source>
</evidence>
<feature type="binding site" evidence="1">
    <location>
        <position position="185"/>
    </location>
    <ligand>
        <name>Zn(2+)</name>
        <dbReference type="ChEBI" id="CHEBI:29105"/>
    </ligand>
</feature>
<feature type="binding site" evidence="1">
    <location>
        <position position="180"/>
    </location>
    <ligand>
        <name>Zn(2+)</name>
        <dbReference type="ChEBI" id="CHEBI:29105"/>
    </ligand>
</feature>
<keyword evidence="1" id="KW-0862">Zinc</keyword>
<keyword evidence="1" id="KW-0479">Metal-binding</keyword>
<gene>
    <name evidence="3" type="ORF">COCON_G00230380</name>
</gene>
<dbReference type="PANTHER" id="PTHR22599">
    <property type="entry name" value="MPS ONE BINDER KINASE ACTIVATOR-LIKE MOB"/>
    <property type="match status" value="1"/>
</dbReference>
<dbReference type="EMBL" id="JAFJMO010000019">
    <property type="protein sequence ID" value="KAJ8249822.1"/>
    <property type="molecule type" value="Genomic_DNA"/>
</dbReference>
<dbReference type="Proteomes" id="UP001152803">
    <property type="component" value="Unassembled WGS sequence"/>
</dbReference>
<dbReference type="Gene3D" id="1.20.140.30">
    <property type="entry name" value="MOB kinase activator"/>
    <property type="match status" value="1"/>
</dbReference>
<organism evidence="3 4">
    <name type="scientific">Conger conger</name>
    <name type="common">Conger eel</name>
    <name type="synonym">Muraena conger</name>
    <dbReference type="NCBI Taxonomy" id="82655"/>
    <lineage>
        <taxon>Eukaryota</taxon>
        <taxon>Metazoa</taxon>
        <taxon>Chordata</taxon>
        <taxon>Craniata</taxon>
        <taxon>Vertebrata</taxon>
        <taxon>Euteleostomi</taxon>
        <taxon>Actinopterygii</taxon>
        <taxon>Neopterygii</taxon>
        <taxon>Teleostei</taxon>
        <taxon>Anguilliformes</taxon>
        <taxon>Congridae</taxon>
        <taxon>Conger</taxon>
    </lineage>
</organism>
<name>A0A9Q1CVP0_CONCO</name>
<evidence type="ECO:0000256" key="1">
    <source>
        <dbReference type="PIRSR" id="PIRSR605301-1"/>
    </source>
</evidence>
<dbReference type="InterPro" id="IPR036703">
    <property type="entry name" value="MOB_kinase_act_sf"/>
</dbReference>
<reference evidence="3" key="1">
    <citation type="journal article" date="2023" name="Science">
        <title>Genome structures resolve the early diversification of teleost fishes.</title>
        <authorList>
            <person name="Parey E."/>
            <person name="Louis A."/>
            <person name="Montfort J."/>
            <person name="Bouchez O."/>
            <person name="Roques C."/>
            <person name="Iampietro C."/>
            <person name="Lluch J."/>
            <person name="Castinel A."/>
            <person name="Donnadieu C."/>
            <person name="Desvignes T."/>
            <person name="Floi Bucao C."/>
            <person name="Jouanno E."/>
            <person name="Wen M."/>
            <person name="Mejri S."/>
            <person name="Dirks R."/>
            <person name="Jansen H."/>
            <person name="Henkel C."/>
            <person name="Chen W.J."/>
            <person name="Zahm M."/>
            <person name="Cabau C."/>
            <person name="Klopp C."/>
            <person name="Thompson A.W."/>
            <person name="Robinson-Rechavi M."/>
            <person name="Braasch I."/>
            <person name="Lecointre G."/>
            <person name="Bobe J."/>
            <person name="Postlethwait J.H."/>
            <person name="Berthelot C."/>
            <person name="Roest Crollius H."/>
            <person name="Guiguen Y."/>
        </authorList>
    </citation>
    <scope>NUCLEOTIDE SEQUENCE</scope>
    <source>
        <strain evidence="3">Concon-B</strain>
    </source>
</reference>
<comment type="caution">
    <text evidence="3">The sequence shown here is derived from an EMBL/GenBank/DDBJ whole genome shotgun (WGS) entry which is preliminary data.</text>
</comment>
<dbReference type="SMART" id="SM01388">
    <property type="entry name" value="Mob1_phocein"/>
    <property type="match status" value="1"/>
</dbReference>
<proteinExistence type="predicted"/>
<dbReference type="InterPro" id="IPR005301">
    <property type="entry name" value="MOB_kinase_act_fam"/>
</dbReference>
<evidence type="ECO:0008006" key="5">
    <source>
        <dbReference type="Google" id="ProtNLM"/>
    </source>
</evidence>
<dbReference type="Pfam" id="PF03637">
    <property type="entry name" value="Mob1_phocein"/>
    <property type="match status" value="1"/>
</dbReference>
<dbReference type="SUPFAM" id="SSF101152">
    <property type="entry name" value="Mob1/phocein"/>
    <property type="match status" value="1"/>
</dbReference>
<dbReference type="AlphaFoldDB" id="A0A9Q1CVP0"/>
<evidence type="ECO:0000313" key="3">
    <source>
        <dbReference type="EMBL" id="KAJ8249822.1"/>
    </source>
</evidence>
<protein>
    <recommendedName>
        <fullName evidence="5">MOB kinase activator-like 2</fullName>
    </recommendedName>
</protein>
<evidence type="ECO:0000256" key="2">
    <source>
        <dbReference type="SAM" id="MobiDB-lite"/>
    </source>
</evidence>